<dbReference type="STRING" id="316056.RPC_1822"/>
<gene>
    <name evidence="2" type="ordered locus">RPC_1822</name>
</gene>
<dbReference type="InterPro" id="IPR011928">
    <property type="entry name" value="Phage_phiJL001_Gp84"/>
</dbReference>
<dbReference type="Pfam" id="PF09931">
    <property type="entry name" value="Phage_phiJL001_Gp84_N"/>
    <property type="match status" value="1"/>
</dbReference>
<reference evidence="2" key="1">
    <citation type="submission" date="2006-03" db="EMBL/GenBank/DDBJ databases">
        <title>Complete sequence of Rhodopseudomonas palustris BisB18.</title>
        <authorList>
            <consortium name="US DOE Joint Genome Institute"/>
            <person name="Copeland A."/>
            <person name="Lucas S."/>
            <person name="Lapidus A."/>
            <person name="Barry K."/>
            <person name="Detter J.C."/>
            <person name="Glavina del Rio T."/>
            <person name="Hammon N."/>
            <person name="Israni S."/>
            <person name="Dalin E."/>
            <person name="Tice H."/>
            <person name="Pitluck S."/>
            <person name="Chain P."/>
            <person name="Malfatti S."/>
            <person name="Shin M."/>
            <person name="Vergez L."/>
            <person name="Schmutz J."/>
            <person name="Larimer F."/>
            <person name="Land M."/>
            <person name="Hauser L."/>
            <person name="Pelletier D.A."/>
            <person name="Kyrpides N."/>
            <person name="Anderson I."/>
            <person name="Oda Y."/>
            <person name="Harwood C.S."/>
            <person name="Richardson P."/>
        </authorList>
    </citation>
    <scope>NUCLEOTIDE SEQUENCE [LARGE SCALE GENOMIC DNA]</scope>
    <source>
        <strain evidence="2">BisB18</strain>
    </source>
</reference>
<sequence>MRAIPAALQAKLDSGVTTLARCWMVTRRDGVVLGFTDHDRDLPVDGVVCRAGTGFTASEASQRFDLSVDGGEISGALSDDALRDADLAAGRYDAAFVASYLVDWSEPALRVLTARGTLGEVKREGQAFTAELRGLADLLSQESGRLYTASCGADLGDARCRVNLAAWRGSGVVTAIPGASLIAVAGLDGFADGLFSAGRLSWMSGGNAGGGVEIKLHRRLAGAVQLSLWQASAEPIAIGDGFTVSAGCDKRFASCRDRFGNADNFRGFPQIPGNDFVISYPVAGSAGGHSGPGGGA</sequence>
<dbReference type="eggNOG" id="COG5449">
    <property type="taxonomic scope" value="Bacteria"/>
</dbReference>
<accession>Q217Q5</accession>
<dbReference type="HOGENOM" id="CLU_080134_0_0_5"/>
<organism evidence="2">
    <name type="scientific">Rhodopseudomonas palustris (strain BisB18)</name>
    <dbReference type="NCBI Taxonomy" id="316056"/>
    <lineage>
        <taxon>Bacteria</taxon>
        <taxon>Pseudomonadati</taxon>
        <taxon>Pseudomonadota</taxon>
        <taxon>Alphaproteobacteria</taxon>
        <taxon>Hyphomicrobiales</taxon>
        <taxon>Nitrobacteraceae</taxon>
        <taxon>Rhodopseudomonas</taxon>
    </lineage>
</organism>
<dbReference type="InterPro" id="IPR018964">
    <property type="entry name" value="Phage_phiJL001_Gp84_C"/>
</dbReference>
<protein>
    <recommendedName>
        <fullName evidence="1">Bacteriophage phiJL001 Gp84 C-terminal domain-containing protein</fullName>
    </recommendedName>
</protein>
<dbReference type="AlphaFoldDB" id="Q217Q5"/>
<dbReference type="RefSeq" id="WP_011472285.1">
    <property type="nucleotide sequence ID" value="NC_007925.1"/>
</dbReference>
<dbReference type="OrthoDB" id="1633386at2"/>
<proteinExistence type="predicted"/>
<evidence type="ECO:0000313" key="2">
    <source>
        <dbReference type="EMBL" id="ABD87381.1"/>
    </source>
</evidence>
<dbReference type="KEGG" id="rpc:RPC_1822"/>
<name>Q217Q5_RHOPB</name>
<dbReference type="EMBL" id="CP000301">
    <property type="protein sequence ID" value="ABD87381.1"/>
    <property type="molecule type" value="Genomic_DNA"/>
</dbReference>
<feature type="domain" description="Bacteriophage phiJL001 Gp84 C-terminal" evidence="1">
    <location>
        <begin position="193"/>
        <end position="275"/>
    </location>
</feature>
<evidence type="ECO:0000259" key="1">
    <source>
        <dbReference type="Pfam" id="PF09356"/>
    </source>
</evidence>
<dbReference type="Pfam" id="PF09356">
    <property type="entry name" value="Phage_BR0599"/>
    <property type="match status" value="1"/>
</dbReference>
<dbReference type="NCBIfam" id="TIGR02218">
    <property type="entry name" value="phg_TIGR02218"/>
    <property type="match status" value="1"/>
</dbReference>